<keyword evidence="3" id="KW-1185">Reference proteome</keyword>
<dbReference type="Proteomes" id="UP000294933">
    <property type="component" value="Unassembled WGS sequence"/>
</dbReference>
<feature type="domain" description="F-box" evidence="1">
    <location>
        <begin position="385"/>
        <end position="426"/>
    </location>
</feature>
<name>A0A4Y7PMZ2_9AGAM</name>
<dbReference type="InterPro" id="IPR001810">
    <property type="entry name" value="F-box_dom"/>
</dbReference>
<dbReference type="Pfam" id="PF12937">
    <property type="entry name" value="F-box-like"/>
    <property type="match status" value="1"/>
</dbReference>
<dbReference type="STRING" id="50990.A0A4Y7PMZ2"/>
<evidence type="ECO:0000313" key="2">
    <source>
        <dbReference type="EMBL" id="TDL16222.1"/>
    </source>
</evidence>
<evidence type="ECO:0000313" key="3">
    <source>
        <dbReference type="Proteomes" id="UP000294933"/>
    </source>
</evidence>
<reference evidence="2 3" key="1">
    <citation type="submission" date="2018-06" db="EMBL/GenBank/DDBJ databases">
        <title>A transcriptomic atlas of mushroom development highlights an independent origin of complex multicellularity.</title>
        <authorList>
            <consortium name="DOE Joint Genome Institute"/>
            <person name="Krizsan K."/>
            <person name="Almasi E."/>
            <person name="Merenyi Z."/>
            <person name="Sahu N."/>
            <person name="Viragh M."/>
            <person name="Koszo T."/>
            <person name="Mondo S."/>
            <person name="Kiss B."/>
            <person name="Balint B."/>
            <person name="Kues U."/>
            <person name="Barry K."/>
            <person name="Hegedus J.C."/>
            <person name="Henrissat B."/>
            <person name="Johnson J."/>
            <person name="Lipzen A."/>
            <person name="Ohm R."/>
            <person name="Nagy I."/>
            <person name="Pangilinan J."/>
            <person name="Yan J."/>
            <person name="Xiong Y."/>
            <person name="Grigoriev I.V."/>
            <person name="Hibbett D.S."/>
            <person name="Nagy L.G."/>
        </authorList>
    </citation>
    <scope>NUCLEOTIDE SEQUENCE [LARGE SCALE GENOMIC DNA]</scope>
    <source>
        <strain evidence="2 3">SZMC22713</strain>
    </source>
</reference>
<sequence length="511" mass="58396">MGTHGKYAHKHRGKHYTKVKYMDAYPDGLGVELVSTIPTDPKEFKEWLKSIREFYDSEALRLGELTEFPEDYSNKEYGYFEEPSTSPPELDFQWTWIVDLDNLALVAIGNGTEKLIFRLDNIPPRHQEGHFDWCSAFSEDGTRKNCFLLTTPAQLVVAPSLPPPEPSTVGLDKYGTLHPEPLAESTWTSHRLNVSQELAVHAVTGMVKLHYSFFYPIQECPVTSEAFYTAGLGLLSLAAEGSLWITNTGRKVNKNLTNFDTWAEKKTKRRGKGIFWFRGVMVLLTSHLDVENNRKAAVGLVSIEIQEHELESCVALLFSIHHVVVVKFSEGKFYESQVILVLAAVPSVDWKENLRTGLMPLVYFLRLPEYAIPESQPDAGSAARLPKDILLQILGYTDYKTYNQLSQVSKIWRATCNAHLRLGPYIMIRRENDAFIGRIAHDPVTRLKLFWCRGDHPYAVFVKPQLKRVRKELVRLRFVTNGQAIRLVVTKEGSELDMEWERAQKQPDYAY</sequence>
<dbReference type="OrthoDB" id="3229878at2759"/>
<protein>
    <recommendedName>
        <fullName evidence="1">F-box domain-containing protein</fullName>
    </recommendedName>
</protein>
<dbReference type="SMART" id="SM00256">
    <property type="entry name" value="FBOX"/>
    <property type="match status" value="1"/>
</dbReference>
<dbReference type="Gene3D" id="1.20.1280.50">
    <property type="match status" value="1"/>
</dbReference>
<dbReference type="CDD" id="cd09917">
    <property type="entry name" value="F-box_SF"/>
    <property type="match status" value="1"/>
</dbReference>
<dbReference type="InterPro" id="IPR036047">
    <property type="entry name" value="F-box-like_dom_sf"/>
</dbReference>
<dbReference type="AlphaFoldDB" id="A0A4Y7PMZ2"/>
<gene>
    <name evidence="2" type="ORF">BD410DRAFT_902140</name>
</gene>
<organism evidence="2 3">
    <name type="scientific">Rickenella mellea</name>
    <dbReference type="NCBI Taxonomy" id="50990"/>
    <lineage>
        <taxon>Eukaryota</taxon>
        <taxon>Fungi</taxon>
        <taxon>Dikarya</taxon>
        <taxon>Basidiomycota</taxon>
        <taxon>Agaricomycotina</taxon>
        <taxon>Agaricomycetes</taxon>
        <taxon>Hymenochaetales</taxon>
        <taxon>Rickenellaceae</taxon>
        <taxon>Rickenella</taxon>
    </lineage>
</organism>
<accession>A0A4Y7PMZ2</accession>
<dbReference type="VEuPathDB" id="FungiDB:BD410DRAFT_902140"/>
<evidence type="ECO:0000259" key="1">
    <source>
        <dbReference type="SMART" id="SM00256"/>
    </source>
</evidence>
<dbReference type="EMBL" id="ML170248">
    <property type="protein sequence ID" value="TDL16222.1"/>
    <property type="molecule type" value="Genomic_DNA"/>
</dbReference>
<proteinExistence type="predicted"/>
<dbReference type="SUPFAM" id="SSF81383">
    <property type="entry name" value="F-box domain"/>
    <property type="match status" value="1"/>
</dbReference>